<evidence type="ECO:0000313" key="2">
    <source>
        <dbReference type="Proteomes" id="UP001596002"/>
    </source>
</evidence>
<evidence type="ECO:0008006" key="3">
    <source>
        <dbReference type="Google" id="ProtNLM"/>
    </source>
</evidence>
<proteinExistence type="predicted"/>
<dbReference type="Proteomes" id="UP001596002">
    <property type="component" value="Unassembled WGS sequence"/>
</dbReference>
<organism evidence="1 2">
    <name type="scientific">Effusibacillus consociatus</name>
    <dbReference type="NCBI Taxonomy" id="1117041"/>
    <lineage>
        <taxon>Bacteria</taxon>
        <taxon>Bacillati</taxon>
        <taxon>Bacillota</taxon>
        <taxon>Bacilli</taxon>
        <taxon>Bacillales</taxon>
        <taxon>Alicyclobacillaceae</taxon>
        <taxon>Effusibacillus</taxon>
    </lineage>
</organism>
<comment type="caution">
    <text evidence="1">The sequence shown here is derived from an EMBL/GenBank/DDBJ whole genome shotgun (WGS) entry which is preliminary data.</text>
</comment>
<dbReference type="EMBL" id="JBHSHC010000084">
    <property type="protein sequence ID" value="MFC4767692.1"/>
    <property type="molecule type" value="Genomic_DNA"/>
</dbReference>
<keyword evidence="2" id="KW-1185">Reference proteome</keyword>
<evidence type="ECO:0000313" key="1">
    <source>
        <dbReference type="EMBL" id="MFC4767692.1"/>
    </source>
</evidence>
<reference evidence="2" key="1">
    <citation type="journal article" date="2019" name="Int. J. Syst. Evol. Microbiol.">
        <title>The Global Catalogue of Microorganisms (GCM) 10K type strain sequencing project: providing services to taxonomists for standard genome sequencing and annotation.</title>
        <authorList>
            <consortium name="The Broad Institute Genomics Platform"/>
            <consortium name="The Broad Institute Genome Sequencing Center for Infectious Disease"/>
            <person name="Wu L."/>
            <person name="Ma J."/>
        </authorList>
    </citation>
    <scope>NUCLEOTIDE SEQUENCE [LARGE SCALE GENOMIC DNA]</scope>
    <source>
        <strain evidence="2">WYCCWR 12678</strain>
    </source>
</reference>
<protein>
    <recommendedName>
        <fullName evidence="3">HEAT repeat domain-containing protein</fullName>
    </recommendedName>
</protein>
<accession>A0ABV9Q2N3</accession>
<gene>
    <name evidence="1" type="ORF">ACFO8Q_10010</name>
</gene>
<dbReference type="RefSeq" id="WP_380025614.1">
    <property type="nucleotide sequence ID" value="NZ_JBHSHC010000084.1"/>
</dbReference>
<name>A0ABV9Q2N3_9BACL</name>
<sequence length="408" mass="46902">MHFVDVQETLDKAHDYMMAEAFGAAANYFYKAVTGNEKSEEAWVGLALSTAMMQSYDDTQTILARYALKKLPFTEELVVQALIVFRENPRALAEWLRLALKSSGIPDKFRQSLPKMAADLERSFREMVHEFDVDFLEAHGMLPLKDLAERQLDLDWMMEEPVEEILDTLQDWIETPETSVMGVRILRYYPHTRSEKMLRRLCRSEEAKPAAKTHALLSLRWLGVEGNVRVNKFGQSYVVNLDEPSPDLELGLPTDFARVVDWVELWIAKEEHIIDQSQFDRLAQDDQKFPEEIADQIHKGDLPFRLLSIAEKLMHGVYFHYYPELPENLDEKEWGTSLLDLLKKCVDANGEGWNYTVPSLSEHAANILSEHAANIKEMIVAANPEYTELLEEISARREIAAEALNNSR</sequence>